<evidence type="ECO:0000256" key="4">
    <source>
        <dbReference type="ARBA" id="ARBA00022777"/>
    </source>
</evidence>
<dbReference type="GO" id="GO:0005524">
    <property type="term" value="F:ATP binding"/>
    <property type="evidence" value="ECO:0007669"/>
    <property type="project" value="UniProtKB-KW"/>
</dbReference>
<dbReference type="AlphaFoldDB" id="A0A1I3P6B2"/>
<dbReference type="InterPro" id="IPR050660">
    <property type="entry name" value="NEK_Ser/Thr_kinase"/>
</dbReference>
<keyword evidence="5" id="KW-0067">ATP-binding</keyword>
<evidence type="ECO:0000256" key="5">
    <source>
        <dbReference type="ARBA" id="ARBA00022840"/>
    </source>
</evidence>
<dbReference type="PANTHER" id="PTHR43671:SF13">
    <property type="entry name" value="SERINE_THREONINE-PROTEIN KINASE NEK2"/>
    <property type="match status" value="1"/>
</dbReference>
<dbReference type="GO" id="GO:0004674">
    <property type="term" value="F:protein serine/threonine kinase activity"/>
    <property type="evidence" value="ECO:0007669"/>
    <property type="project" value="UniProtKB-KW"/>
</dbReference>
<dbReference type="Gene3D" id="1.10.510.10">
    <property type="entry name" value="Transferase(Phosphotransferase) domain 1"/>
    <property type="match status" value="1"/>
</dbReference>
<keyword evidence="2" id="KW-0808">Transferase</keyword>
<evidence type="ECO:0000313" key="7">
    <source>
        <dbReference type="EMBL" id="SFJ17095.1"/>
    </source>
</evidence>
<dbReference type="InterPro" id="IPR011009">
    <property type="entry name" value="Kinase-like_dom_sf"/>
</dbReference>
<keyword evidence="3" id="KW-0547">Nucleotide-binding</keyword>
<evidence type="ECO:0000313" key="8">
    <source>
        <dbReference type="Proteomes" id="UP000199518"/>
    </source>
</evidence>
<dbReference type="EC" id="2.7.11.1" evidence="1"/>
<dbReference type="Pfam" id="PF00069">
    <property type="entry name" value="Pkinase"/>
    <property type="match status" value="1"/>
</dbReference>
<dbReference type="InterPro" id="IPR000719">
    <property type="entry name" value="Prot_kinase_dom"/>
</dbReference>
<dbReference type="PROSITE" id="PS50011">
    <property type="entry name" value="PROTEIN_KINASE_DOM"/>
    <property type="match status" value="1"/>
</dbReference>
<evidence type="ECO:0000259" key="6">
    <source>
        <dbReference type="PROSITE" id="PS50011"/>
    </source>
</evidence>
<reference evidence="8" key="1">
    <citation type="submission" date="2016-10" db="EMBL/GenBank/DDBJ databases">
        <authorList>
            <person name="Varghese N."/>
            <person name="Submissions S."/>
        </authorList>
    </citation>
    <scope>NUCLEOTIDE SEQUENCE [LARGE SCALE GENOMIC DNA]</scope>
    <source>
        <strain evidence="8">DSM 26348</strain>
    </source>
</reference>
<dbReference type="CDD" id="cd14014">
    <property type="entry name" value="STKc_PknB_like"/>
    <property type="match status" value="1"/>
</dbReference>
<evidence type="ECO:0000256" key="3">
    <source>
        <dbReference type="ARBA" id="ARBA00022741"/>
    </source>
</evidence>
<organism evidence="7 8">
    <name type="scientific">Planctomicrobium piriforme</name>
    <dbReference type="NCBI Taxonomy" id="1576369"/>
    <lineage>
        <taxon>Bacteria</taxon>
        <taxon>Pseudomonadati</taxon>
        <taxon>Planctomycetota</taxon>
        <taxon>Planctomycetia</taxon>
        <taxon>Planctomycetales</taxon>
        <taxon>Planctomycetaceae</taxon>
        <taxon>Planctomicrobium</taxon>
    </lineage>
</organism>
<accession>A0A1I3P6B2</accession>
<feature type="domain" description="Protein kinase" evidence="6">
    <location>
        <begin position="18"/>
        <end position="289"/>
    </location>
</feature>
<dbReference type="SMART" id="SM00220">
    <property type="entry name" value="S_TKc"/>
    <property type="match status" value="1"/>
</dbReference>
<proteinExistence type="predicted"/>
<dbReference type="RefSeq" id="WP_092053897.1">
    <property type="nucleotide sequence ID" value="NZ_FOQD01000016.1"/>
</dbReference>
<dbReference type="Proteomes" id="UP000199518">
    <property type="component" value="Unassembled WGS sequence"/>
</dbReference>
<dbReference type="STRING" id="1576369.SAMN05421753_11652"/>
<dbReference type="SUPFAM" id="SSF56112">
    <property type="entry name" value="Protein kinase-like (PK-like)"/>
    <property type="match status" value="1"/>
</dbReference>
<keyword evidence="8" id="KW-1185">Reference proteome</keyword>
<dbReference type="PANTHER" id="PTHR43671">
    <property type="entry name" value="SERINE/THREONINE-PROTEIN KINASE NEK"/>
    <property type="match status" value="1"/>
</dbReference>
<evidence type="ECO:0000256" key="2">
    <source>
        <dbReference type="ARBA" id="ARBA00022679"/>
    </source>
</evidence>
<gene>
    <name evidence="7" type="ORF">SAMN05421753_11652</name>
</gene>
<keyword evidence="4 7" id="KW-0418">Kinase</keyword>
<dbReference type="EMBL" id="FOQD01000016">
    <property type="protein sequence ID" value="SFJ17095.1"/>
    <property type="molecule type" value="Genomic_DNA"/>
</dbReference>
<evidence type="ECO:0000256" key="1">
    <source>
        <dbReference type="ARBA" id="ARBA00012513"/>
    </source>
</evidence>
<keyword evidence="7" id="KW-0723">Serine/threonine-protein kinase</keyword>
<sequence>MQHEELLEKIFAKPIGGCKAIRYIARGASALVFEAQYDGQRIALKVFDPDFLNDNDSQEQIERINRQLLLCDLSHPHLINIREGGQCKDTGFYFLSMDFLDAPSLDKVIAEIPADRISDIIRQVASAAFFLEGHKLVHRDIKPANISLSDDFQTATLLDLGVVRPVGLSELTDTPTERPFVGTKRYSPPEFLTRKEDDSLDSWRAITFYQLGAVLFDMITRRPLFAGITPKDRLTEHILLKTPSIDCTDDIPESLKQLTQFALIKDPEVRLAMVTWSSFGITESVRPSLTELRSRISTLRPAASNKLSPPSSALPGSAVSLHRHWCKQLVVHLKSQCVDNTLGLPPHMIDIYDEQSPGHVDIKLTLFASKEHGTPANCELFIRSELKDAAAGLVTIAIAAHGPSHMAATSVESAKWNTVYRGSQSDEAIEPIICGICEFFVHALASVSANGDMGVSTIHWATVTRV</sequence>
<name>A0A1I3P6B2_9PLAN</name>
<protein>
    <recommendedName>
        <fullName evidence="1">non-specific serine/threonine protein kinase</fullName>
        <ecNumber evidence="1">2.7.11.1</ecNumber>
    </recommendedName>
</protein>
<dbReference type="OrthoDB" id="9813021at2"/>